<dbReference type="AlphaFoldDB" id="A0A2M9HQD4"/>
<name>A0A2M9HQD4_9BIFI</name>
<dbReference type="Proteomes" id="UP000228755">
    <property type="component" value="Unassembled WGS sequence"/>
</dbReference>
<reference evidence="1 2" key="1">
    <citation type="submission" date="2017-11" db="EMBL/GenBank/DDBJ databases">
        <title>Draft genome sequences of strains TRE 1, TRE D, TRE H and TRI 7, isolated from tamarins, belonging to four potential novel Bifidobacterium species.</title>
        <authorList>
            <person name="Mattarelli P."/>
            <person name="Modesto M."/>
            <person name="Bonetti A."/>
            <person name="Puglisi E."/>
            <person name="Morelli L."/>
        </authorList>
    </citation>
    <scope>NUCLEOTIDE SEQUENCE [LARGE SCALE GENOMIC DNA]</scope>
    <source>
        <strain evidence="2">TRED</strain>
    </source>
</reference>
<protein>
    <submittedName>
        <fullName evidence="1">Uncharacterized protein</fullName>
    </submittedName>
</protein>
<evidence type="ECO:0000313" key="2">
    <source>
        <dbReference type="Proteomes" id="UP000228755"/>
    </source>
</evidence>
<sequence>MDTRLYANTDGTISEEKDMGEVRMPDGRTAALTLETVHGSRQQIAQALRSMGREDVAKQYGIEK</sequence>
<gene>
    <name evidence="1" type="ORF">CUU80_06685</name>
</gene>
<dbReference type="RefSeq" id="WP_100496536.1">
    <property type="nucleotide sequence ID" value="NZ_PGLQ01000003.1"/>
</dbReference>
<evidence type="ECO:0000313" key="1">
    <source>
        <dbReference type="EMBL" id="PJM79019.1"/>
    </source>
</evidence>
<accession>A0A2M9HQD4</accession>
<keyword evidence="2" id="KW-1185">Reference proteome</keyword>
<organism evidence="1 2">
    <name type="scientific">Bifidobacterium scaligerum</name>
    <dbReference type="NCBI Taxonomy" id="2052656"/>
    <lineage>
        <taxon>Bacteria</taxon>
        <taxon>Bacillati</taxon>
        <taxon>Actinomycetota</taxon>
        <taxon>Actinomycetes</taxon>
        <taxon>Bifidobacteriales</taxon>
        <taxon>Bifidobacteriaceae</taxon>
        <taxon>Bifidobacterium</taxon>
    </lineage>
</organism>
<dbReference type="EMBL" id="PGLQ01000003">
    <property type="protein sequence ID" value="PJM79019.1"/>
    <property type="molecule type" value="Genomic_DNA"/>
</dbReference>
<comment type="caution">
    <text evidence="1">The sequence shown here is derived from an EMBL/GenBank/DDBJ whole genome shotgun (WGS) entry which is preliminary data.</text>
</comment>
<proteinExistence type="predicted"/>